<reference evidence="4" key="1">
    <citation type="journal article" date="2011" name="Genome Biol.">
        <title>Comparative genomics of the social amoebae Dictyostelium discoideum and Dictyostelium purpureum.</title>
        <authorList>
            <consortium name="US DOE Joint Genome Institute (JGI-PGF)"/>
            <person name="Sucgang R."/>
            <person name="Kuo A."/>
            <person name="Tian X."/>
            <person name="Salerno W."/>
            <person name="Parikh A."/>
            <person name="Feasley C.L."/>
            <person name="Dalin E."/>
            <person name="Tu H."/>
            <person name="Huang E."/>
            <person name="Barry K."/>
            <person name="Lindquist E."/>
            <person name="Shapiro H."/>
            <person name="Bruce D."/>
            <person name="Schmutz J."/>
            <person name="Salamov A."/>
            <person name="Fey P."/>
            <person name="Gaudet P."/>
            <person name="Anjard C."/>
            <person name="Babu M.M."/>
            <person name="Basu S."/>
            <person name="Bushmanova Y."/>
            <person name="van der Wel H."/>
            <person name="Katoh-Kurasawa M."/>
            <person name="Dinh C."/>
            <person name="Coutinho P.M."/>
            <person name="Saito T."/>
            <person name="Elias M."/>
            <person name="Schaap P."/>
            <person name="Kay R.R."/>
            <person name="Henrissat B."/>
            <person name="Eichinger L."/>
            <person name="Rivero F."/>
            <person name="Putnam N.H."/>
            <person name="West C.M."/>
            <person name="Loomis W.F."/>
            <person name="Chisholm R.L."/>
            <person name="Shaulsky G."/>
            <person name="Strassmann J.E."/>
            <person name="Queller D.C."/>
            <person name="Kuspa A."/>
            <person name="Grigoriev I.V."/>
        </authorList>
    </citation>
    <scope>NUCLEOTIDE SEQUENCE [LARGE SCALE GENOMIC DNA]</scope>
    <source>
        <strain evidence="4">QSDP1</strain>
    </source>
</reference>
<feature type="compositionally biased region" description="Low complexity" evidence="2">
    <location>
        <begin position="595"/>
        <end position="615"/>
    </location>
</feature>
<gene>
    <name evidence="3" type="ORF">DICPUDRAFT_155443</name>
</gene>
<dbReference type="VEuPathDB" id="AmoebaDB:DICPUDRAFT_155443"/>
<dbReference type="GO" id="GO:0017148">
    <property type="term" value="P:negative regulation of translation"/>
    <property type="evidence" value="ECO:0000318"/>
    <property type="project" value="GO_Central"/>
</dbReference>
<organism evidence="3 4">
    <name type="scientific">Dictyostelium purpureum</name>
    <name type="common">Slime mold</name>
    <dbReference type="NCBI Taxonomy" id="5786"/>
    <lineage>
        <taxon>Eukaryota</taxon>
        <taxon>Amoebozoa</taxon>
        <taxon>Evosea</taxon>
        <taxon>Eumycetozoa</taxon>
        <taxon>Dictyostelia</taxon>
        <taxon>Dictyosteliales</taxon>
        <taxon>Dictyosteliaceae</taxon>
        <taxon>Dictyostelium</taxon>
    </lineage>
</organism>
<feature type="region of interest" description="Disordered" evidence="2">
    <location>
        <begin position="88"/>
        <end position="141"/>
    </location>
</feature>
<dbReference type="InterPro" id="IPR011990">
    <property type="entry name" value="TPR-like_helical_dom_sf"/>
</dbReference>
<evidence type="ECO:0000313" key="3">
    <source>
        <dbReference type="EMBL" id="EGC32576.1"/>
    </source>
</evidence>
<dbReference type="Gene3D" id="1.25.40.10">
    <property type="entry name" value="Tetratricopeptide repeat domain"/>
    <property type="match status" value="1"/>
</dbReference>
<evidence type="ECO:0000256" key="1">
    <source>
        <dbReference type="ARBA" id="ARBA00010080"/>
    </source>
</evidence>
<dbReference type="OrthoDB" id="25157at2759"/>
<proteinExistence type="inferred from homology"/>
<accession>F0ZU14</accession>
<feature type="compositionally biased region" description="Acidic residues" evidence="2">
    <location>
        <begin position="585"/>
        <end position="594"/>
    </location>
</feature>
<dbReference type="KEGG" id="dpp:DICPUDRAFT_155443"/>
<dbReference type="InParanoid" id="F0ZU14"/>
<dbReference type="STRING" id="5786.F0ZU14"/>
<dbReference type="RefSeq" id="XP_003290913.1">
    <property type="nucleotide sequence ID" value="XM_003290865.1"/>
</dbReference>
<dbReference type="EMBL" id="GL871186">
    <property type="protein sequence ID" value="EGC32576.1"/>
    <property type="molecule type" value="Genomic_DNA"/>
</dbReference>
<dbReference type="GO" id="GO:0030014">
    <property type="term" value="C:CCR4-NOT complex"/>
    <property type="evidence" value="ECO:0000318"/>
    <property type="project" value="GO_Central"/>
</dbReference>
<evidence type="ECO:0008006" key="5">
    <source>
        <dbReference type="Google" id="ProtNLM"/>
    </source>
</evidence>
<evidence type="ECO:0000256" key="2">
    <source>
        <dbReference type="SAM" id="MobiDB-lite"/>
    </source>
</evidence>
<dbReference type="eggNOG" id="KOG2471">
    <property type="taxonomic scope" value="Eukaryota"/>
</dbReference>
<feature type="region of interest" description="Disordered" evidence="2">
    <location>
        <begin position="501"/>
        <end position="615"/>
    </location>
</feature>
<feature type="compositionally biased region" description="Low complexity" evidence="2">
    <location>
        <begin position="246"/>
        <end position="266"/>
    </location>
</feature>
<comment type="similarity">
    <text evidence="1">Belongs to the CNOT10 family.</text>
</comment>
<name>F0ZU14_DICPU</name>
<protein>
    <recommendedName>
        <fullName evidence="5">CCR4-NOT transcription complex subunit 10</fullName>
    </recommendedName>
</protein>
<dbReference type="PANTHER" id="PTHR12979">
    <property type="entry name" value="CCR4-NOT TRANSCRIPTION COMPLEX SUBUNIT 10"/>
    <property type="match status" value="1"/>
</dbReference>
<dbReference type="GeneID" id="10508678"/>
<feature type="compositionally biased region" description="Basic and acidic residues" evidence="2">
    <location>
        <begin position="557"/>
        <end position="584"/>
    </location>
</feature>
<dbReference type="GO" id="GO:0006402">
    <property type="term" value="P:mRNA catabolic process"/>
    <property type="evidence" value="ECO:0000318"/>
    <property type="project" value="GO_Central"/>
</dbReference>
<feature type="compositionally biased region" description="Low complexity" evidence="2">
    <location>
        <begin position="120"/>
        <end position="141"/>
    </location>
</feature>
<dbReference type="PANTHER" id="PTHR12979:SF5">
    <property type="entry name" value="CCR4-NOT TRANSCRIPTION COMPLEX SUBUNIT 10"/>
    <property type="match status" value="1"/>
</dbReference>
<dbReference type="AlphaFoldDB" id="F0ZU14"/>
<dbReference type="Proteomes" id="UP000001064">
    <property type="component" value="Unassembled WGS sequence"/>
</dbReference>
<dbReference type="InterPro" id="IPR039740">
    <property type="entry name" value="CNOT10"/>
</dbReference>
<feature type="compositionally biased region" description="Polar residues" evidence="2">
    <location>
        <begin position="88"/>
        <end position="119"/>
    </location>
</feature>
<feature type="compositionally biased region" description="Basic and acidic residues" evidence="2">
    <location>
        <begin position="504"/>
        <end position="527"/>
    </location>
</feature>
<dbReference type="OMA" id="CLQESCI"/>
<feature type="compositionally biased region" description="Basic and acidic residues" evidence="2">
    <location>
        <begin position="697"/>
        <end position="706"/>
    </location>
</feature>
<sequence>MDDQKQQQNEQISLYKKAIELFKKKEYQHASELFKEIKDKNILTQSFELQMNLLLCDFYQRNCSNHIKLLDDLNLILKSLDSSKINNQTDSPTLASQPLTATSSPTNNFDLNQTSSPQASPLLSVSSNTQSSSPNTPVSASITASASTSSTNLHSQQTCDIDNDQAIILYNQAVVYFHVKQYGSSYKILDNIYQNVLSLDDYLAIRVCLLLVNVSIEAQLYDKAGSVLSFLEKSFDHFFYISPKSTTTSENNNENHQNSTSSISNETTEDQDYQHTQMAPTEFKFLIHFYKSKIYLLSNSHYLAKNEIEESIKYSLKIDYIPLIGSCHLLSANYYSIELDTDNTIKNLLLSSSSSNNSTAAPSDTIKNKPISFGNDLVVEPITPRMFYNNIGSFHFNMDNKVLANYYFSRSLKEASFEMNGNSSFNRHLDKRTEVFFNTGIILMAMGKYELAFSCLQESCILLKCNPLVWLRLAECCIFAHISKLKDNRDQNNLDDDELIDEESANKENEINSDENKDKSSNNDDSNKPNSISSNSGGDSSRDLNNKNKNKNKSKSKNKDKDKDNITKDNGKDNSGKDKEKENGDTDNENENDSEGANSGTSGGPNSVNNVNENNNNNNVNFELVFGSIKILNNENILLPTVNGLHQGLQIEDSGVQSTLTNSGDELEESLSRLGTLSLDFASKCLRNAHYLERKILQSKKQRESQEQPTTDKQQEEPIEPNDLFKNYHIGMMLSILSSQAYVALCTYNPIVSLVACKQILSIFEENPNYSEIGFLYRFKYYAHIYAAEACINLNIPDQAVQFLSIDFIAQQLQIREVSKYDTTDFNNIFYYNLTIAYILQNDLNNAEKSIYQIQKNLEQQQFIILQQLNNNNNNQFIQQQIINLQQQQINDTFNKINLLKVYLELRKGNNDKALGLIKTERPIPQL</sequence>
<keyword evidence="4" id="KW-1185">Reference proteome</keyword>
<dbReference type="SUPFAM" id="SSF48452">
    <property type="entry name" value="TPR-like"/>
    <property type="match status" value="2"/>
</dbReference>
<feature type="region of interest" description="Disordered" evidence="2">
    <location>
        <begin position="697"/>
        <end position="719"/>
    </location>
</feature>
<evidence type="ECO:0000313" key="4">
    <source>
        <dbReference type="Proteomes" id="UP000001064"/>
    </source>
</evidence>
<feature type="compositionally biased region" description="Low complexity" evidence="2">
    <location>
        <begin position="528"/>
        <end position="539"/>
    </location>
</feature>
<feature type="region of interest" description="Disordered" evidence="2">
    <location>
        <begin position="246"/>
        <end position="274"/>
    </location>
</feature>